<keyword evidence="3" id="KW-0378">Hydrolase</keyword>
<dbReference type="EMBL" id="JAPQKR010000013">
    <property type="protein sequence ID" value="KAJ5201903.1"/>
    <property type="molecule type" value="Genomic_DNA"/>
</dbReference>
<dbReference type="OrthoDB" id="416441at2759"/>
<feature type="compositionally biased region" description="Polar residues" evidence="1">
    <location>
        <begin position="1"/>
        <end position="15"/>
    </location>
</feature>
<evidence type="ECO:0000313" key="4">
    <source>
        <dbReference type="Proteomes" id="UP001150904"/>
    </source>
</evidence>
<sequence>MPLKESTGSPSTKQSYDLPGKNRPSEIISFTTPPLEKEIKITGHIVAHLNVSVSQSPDGPVPSYLDLFISLRHISAQGSEILYTGTTGEGAPVTKGFLRVSMRKTKPGHPLHRPWLPYREYRSTDVLPVVPNEIYSVDNELWPTNVVVDAGNRLNLEIRSGDTACTGLFQHNDPIHRPDSVFKDQNHVHFSPDHVNYMILSIIPKSFTA</sequence>
<dbReference type="InterPro" id="IPR013736">
    <property type="entry name" value="Xaa-Pro_dipept_C"/>
</dbReference>
<gene>
    <name evidence="3" type="ORF">N7498_006566</name>
</gene>
<protein>
    <submittedName>
        <fullName evidence="3">Alpha/Beta hydrolase protein</fullName>
    </submittedName>
</protein>
<feature type="domain" description="Xaa-Pro dipeptidyl-peptidase C-terminal" evidence="2">
    <location>
        <begin position="3"/>
        <end position="199"/>
    </location>
</feature>
<feature type="region of interest" description="Disordered" evidence="1">
    <location>
        <begin position="1"/>
        <end position="27"/>
    </location>
</feature>
<dbReference type="SMART" id="SM00939">
    <property type="entry name" value="PepX_C"/>
    <property type="match status" value="1"/>
</dbReference>
<dbReference type="GeneID" id="83180929"/>
<proteinExistence type="predicted"/>
<dbReference type="Proteomes" id="UP001150904">
    <property type="component" value="Unassembled WGS sequence"/>
</dbReference>
<dbReference type="InterPro" id="IPR008979">
    <property type="entry name" value="Galactose-bd-like_sf"/>
</dbReference>
<name>A0A9W9SXH3_9EURO</name>
<dbReference type="GO" id="GO:0008239">
    <property type="term" value="F:dipeptidyl-peptidase activity"/>
    <property type="evidence" value="ECO:0007669"/>
    <property type="project" value="InterPro"/>
</dbReference>
<dbReference type="Gene3D" id="2.60.120.260">
    <property type="entry name" value="Galactose-binding domain-like"/>
    <property type="match status" value="1"/>
</dbReference>
<evidence type="ECO:0000259" key="2">
    <source>
        <dbReference type="SMART" id="SM00939"/>
    </source>
</evidence>
<keyword evidence="4" id="KW-1185">Reference proteome</keyword>
<evidence type="ECO:0000256" key="1">
    <source>
        <dbReference type="SAM" id="MobiDB-lite"/>
    </source>
</evidence>
<evidence type="ECO:0000313" key="3">
    <source>
        <dbReference type="EMBL" id="KAJ5201903.1"/>
    </source>
</evidence>
<dbReference type="RefSeq" id="XP_058307819.1">
    <property type="nucleotide sequence ID" value="XM_058453628.1"/>
</dbReference>
<dbReference type="Pfam" id="PF08530">
    <property type="entry name" value="PepX_C"/>
    <property type="match status" value="1"/>
</dbReference>
<reference evidence="3" key="2">
    <citation type="journal article" date="2023" name="IMA Fungus">
        <title>Comparative genomic study of the Penicillium genus elucidates a diverse pangenome and 15 lateral gene transfer events.</title>
        <authorList>
            <person name="Petersen C."/>
            <person name="Sorensen T."/>
            <person name="Nielsen M.R."/>
            <person name="Sondergaard T.E."/>
            <person name="Sorensen J.L."/>
            <person name="Fitzpatrick D.A."/>
            <person name="Frisvad J.C."/>
            <person name="Nielsen K.L."/>
        </authorList>
    </citation>
    <scope>NUCLEOTIDE SEQUENCE</scope>
    <source>
        <strain evidence="3">IBT 15544</strain>
    </source>
</reference>
<comment type="caution">
    <text evidence="3">The sequence shown here is derived from an EMBL/GenBank/DDBJ whole genome shotgun (WGS) entry which is preliminary data.</text>
</comment>
<reference evidence="3" key="1">
    <citation type="submission" date="2022-12" db="EMBL/GenBank/DDBJ databases">
        <authorList>
            <person name="Petersen C."/>
        </authorList>
    </citation>
    <scope>NUCLEOTIDE SEQUENCE</scope>
    <source>
        <strain evidence="3">IBT 15544</strain>
    </source>
</reference>
<organism evidence="3 4">
    <name type="scientific">Penicillium cinerascens</name>
    <dbReference type="NCBI Taxonomy" id="70096"/>
    <lineage>
        <taxon>Eukaryota</taxon>
        <taxon>Fungi</taxon>
        <taxon>Dikarya</taxon>
        <taxon>Ascomycota</taxon>
        <taxon>Pezizomycotina</taxon>
        <taxon>Eurotiomycetes</taxon>
        <taxon>Eurotiomycetidae</taxon>
        <taxon>Eurotiales</taxon>
        <taxon>Aspergillaceae</taxon>
        <taxon>Penicillium</taxon>
    </lineage>
</organism>
<dbReference type="AlphaFoldDB" id="A0A9W9SXH3"/>
<accession>A0A9W9SXH3</accession>
<dbReference type="SUPFAM" id="SSF49785">
    <property type="entry name" value="Galactose-binding domain-like"/>
    <property type="match status" value="1"/>
</dbReference>